<dbReference type="RefSeq" id="WP_013780722.1">
    <property type="nucleotide sequence ID" value="NC_015520.1"/>
</dbReference>
<dbReference type="Pfam" id="PF02130">
    <property type="entry name" value="YbeY"/>
    <property type="match status" value="1"/>
</dbReference>
<keyword evidence="11" id="KW-1185">Reference proteome</keyword>
<evidence type="ECO:0000256" key="8">
    <source>
        <dbReference type="ARBA" id="ARBA00022833"/>
    </source>
</evidence>
<dbReference type="GO" id="GO:0004222">
    <property type="term" value="F:metalloendopeptidase activity"/>
    <property type="evidence" value="ECO:0007669"/>
    <property type="project" value="InterPro"/>
</dbReference>
<keyword evidence="3 9" id="KW-0698">rRNA processing</keyword>
<dbReference type="STRING" id="697281.Mahau_1094"/>
<dbReference type="PANTHER" id="PTHR46986">
    <property type="entry name" value="ENDORIBONUCLEASE YBEY, CHLOROPLASTIC"/>
    <property type="match status" value="1"/>
</dbReference>
<evidence type="ECO:0000256" key="9">
    <source>
        <dbReference type="HAMAP-Rule" id="MF_00009"/>
    </source>
</evidence>
<feature type="binding site" evidence="9">
    <location>
        <position position="136"/>
    </location>
    <ligand>
        <name>Zn(2+)</name>
        <dbReference type="ChEBI" id="CHEBI:29105"/>
        <note>catalytic</note>
    </ligand>
</feature>
<reference evidence="11" key="1">
    <citation type="submission" date="2010-11" db="EMBL/GenBank/DDBJ databases">
        <title>The complete genome of Mahella australiensis DSM 15567.</title>
        <authorList>
            <consortium name="US DOE Joint Genome Institute (JGI-PGF)"/>
            <person name="Lucas S."/>
            <person name="Copeland A."/>
            <person name="Lapidus A."/>
            <person name="Bruce D."/>
            <person name="Goodwin L."/>
            <person name="Pitluck S."/>
            <person name="Kyrpides N."/>
            <person name="Mavromatis K."/>
            <person name="Pagani I."/>
            <person name="Ivanova N."/>
            <person name="Teshima H."/>
            <person name="Brettin T."/>
            <person name="Detter J.C."/>
            <person name="Han C."/>
            <person name="Tapia R."/>
            <person name="Land M."/>
            <person name="Hauser L."/>
            <person name="Markowitz V."/>
            <person name="Cheng J.-F."/>
            <person name="Hugenholtz P."/>
            <person name="Woyke T."/>
            <person name="Wu D."/>
            <person name="Spring S."/>
            <person name="Pukall R."/>
            <person name="Steenblock K."/>
            <person name="Schneider S."/>
            <person name="Klenk H.-P."/>
            <person name="Eisen J.A."/>
        </authorList>
    </citation>
    <scope>NUCLEOTIDE SEQUENCE [LARGE SCALE GENOMIC DNA]</scope>
    <source>
        <strain evidence="11">DSM 15567 / CIP 107919 / 50-1 BON</strain>
    </source>
</reference>
<dbReference type="SUPFAM" id="SSF55486">
    <property type="entry name" value="Metalloproteases ('zincins'), catalytic domain"/>
    <property type="match status" value="1"/>
</dbReference>
<accession>F4A359</accession>
<dbReference type="GO" id="GO:0005737">
    <property type="term" value="C:cytoplasm"/>
    <property type="evidence" value="ECO:0007669"/>
    <property type="project" value="UniProtKB-SubCell"/>
</dbReference>
<dbReference type="EC" id="3.1.-.-" evidence="9"/>
<evidence type="ECO:0000256" key="4">
    <source>
        <dbReference type="ARBA" id="ARBA00022722"/>
    </source>
</evidence>
<reference evidence="10 11" key="2">
    <citation type="journal article" date="2011" name="Stand. Genomic Sci.">
        <title>Complete genome sequence of Mahella australiensis type strain (50-1 BON).</title>
        <authorList>
            <person name="Sikorski J."/>
            <person name="Teshima H."/>
            <person name="Nolan M."/>
            <person name="Lucas S."/>
            <person name="Hammon N."/>
            <person name="Deshpande S."/>
            <person name="Cheng J.F."/>
            <person name="Pitluck S."/>
            <person name="Liolios K."/>
            <person name="Pagani I."/>
            <person name="Ivanova N."/>
            <person name="Huntemann M."/>
            <person name="Mavromatis K."/>
            <person name="Ovchinikova G."/>
            <person name="Pati A."/>
            <person name="Tapia R."/>
            <person name="Han C."/>
            <person name="Goodwin L."/>
            <person name="Chen A."/>
            <person name="Palaniappan K."/>
            <person name="Land M."/>
            <person name="Hauser L."/>
            <person name="Ngatchou-Djao O.D."/>
            <person name="Rohde M."/>
            <person name="Pukall R."/>
            <person name="Spring S."/>
            <person name="Abt B."/>
            <person name="Goker M."/>
            <person name="Detter J.C."/>
            <person name="Woyke T."/>
            <person name="Bristow J."/>
            <person name="Markowitz V."/>
            <person name="Hugenholtz P."/>
            <person name="Eisen J.A."/>
            <person name="Kyrpides N.C."/>
            <person name="Klenk H.P."/>
            <person name="Lapidus A."/>
        </authorList>
    </citation>
    <scope>NUCLEOTIDE SEQUENCE [LARGE SCALE GENOMIC DNA]</scope>
    <source>
        <strain evidence="11">DSM 15567 / CIP 107919 / 50-1 BON</strain>
    </source>
</reference>
<comment type="cofactor">
    <cofactor evidence="9">
        <name>Zn(2+)</name>
        <dbReference type="ChEBI" id="CHEBI:29105"/>
    </cofactor>
    <text evidence="9">Binds 1 zinc ion.</text>
</comment>
<dbReference type="OrthoDB" id="9807740at2"/>
<evidence type="ECO:0000256" key="2">
    <source>
        <dbReference type="ARBA" id="ARBA00022517"/>
    </source>
</evidence>
<keyword evidence="2 9" id="KW-0690">Ribosome biogenesis</keyword>
<feature type="binding site" evidence="9">
    <location>
        <position position="126"/>
    </location>
    <ligand>
        <name>Zn(2+)</name>
        <dbReference type="ChEBI" id="CHEBI:29105"/>
        <note>catalytic</note>
    </ligand>
</feature>
<keyword evidence="8 9" id="KW-0862">Zinc</keyword>
<dbReference type="GO" id="GO:0004521">
    <property type="term" value="F:RNA endonuclease activity"/>
    <property type="evidence" value="ECO:0007669"/>
    <property type="project" value="UniProtKB-UniRule"/>
</dbReference>
<dbReference type="HOGENOM" id="CLU_106710_3_0_9"/>
<evidence type="ECO:0000256" key="5">
    <source>
        <dbReference type="ARBA" id="ARBA00022723"/>
    </source>
</evidence>
<dbReference type="Gene3D" id="3.40.390.30">
    <property type="entry name" value="Metalloproteases ('zincins'), catalytic domain"/>
    <property type="match status" value="1"/>
</dbReference>
<keyword evidence="5 9" id="KW-0479">Metal-binding</keyword>
<evidence type="ECO:0000256" key="7">
    <source>
        <dbReference type="ARBA" id="ARBA00022801"/>
    </source>
</evidence>
<feature type="binding site" evidence="9">
    <location>
        <position position="130"/>
    </location>
    <ligand>
        <name>Zn(2+)</name>
        <dbReference type="ChEBI" id="CHEBI:29105"/>
        <note>catalytic</note>
    </ligand>
</feature>
<sequence>MNILIDDRQSVMEIRDDVYDLLEQVVKRSIELEGLEPDIEVSIILIDNEQIKELNRDFRGIDRETDVLSFPAIDYESDEGEPVEDINMDTGDLILGDIAISVEKAAQQAEEYGHSFYREMGFLTVHGMFHLLGYDHEDEEEATIMRQREEMVLSSLGLERE</sequence>
<evidence type="ECO:0000256" key="1">
    <source>
        <dbReference type="ARBA" id="ARBA00010875"/>
    </source>
</evidence>
<dbReference type="GO" id="GO:0006364">
    <property type="term" value="P:rRNA processing"/>
    <property type="evidence" value="ECO:0007669"/>
    <property type="project" value="UniProtKB-UniRule"/>
</dbReference>
<protein>
    <recommendedName>
        <fullName evidence="9">Endoribonuclease YbeY</fullName>
        <ecNumber evidence="9">3.1.-.-</ecNumber>
    </recommendedName>
</protein>
<keyword evidence="7 9" id="KW-0378">Hydrolase</keyword>
<evidence type="ECO:0000313" key="10">
    <source>
        <dbReference type="EMBL" id="AEE96292.1"/>
    </source>
</evidence>
<dbReference type="KEGG" id="mas:Mahau_1094"/>
<dbReference type="Proteomes" id="UP000008457">
    <property type="component" value="Chromosome"/>
</dbReference>
<dbReference type="eggNOG" id="COG0319">
    <property type="taxonomic scope" value="Bacteria"/>
</dbReference>
<comment type="function">
    <text evidence="9">Single strand-specific metallo-endoribonuclease involved in late-stage 70S ribosome quality control and in maturation of the 3' terminus of the 16S rRNA.</text>
</comment>
<evidence type="ECO:0000256" key="3">
    <source>
        <dbReference type="ARBA" id="ARBA00022552"/>
    </source>
</evidence>
<keyword evidence="6 9" id="KW-0255">Endonuclease</keyword>
<keyword evidence="9" id="KW-0963">Cytoplasm</keyword>
<dbReference type="EMBL" id="CP002360">
    <property type="protein sequence ID" value="AEE96292.1"/>
    <property type="molecule type" value="Genomic_DNA"/>
</dbReference>
<dbReference type="NCBIfam" id="TIGR00043">
    <property type="entry name" value="rRNA maturation RNase YbeY"/>
    <property type="match status" value="1"/>
</dbReference>
<keyword evidence="4 9" id="KW-0540">Nuclease</keyword>
<comment type="similarity">
    <text evidence="1 9">Belongs to the endoribonuclease YbeY family.</text>
</comment>
<evidence type="ECO:0000256" key="6">
    <source>
        <dbReference type="ARBA" id="ARBA00022759"/>
    </source>
</evidence>
<evidence type="ECO:0000313" key="11">
    <source>
        <dbReference type="Proteomes" id="UP000008457"/>
    </source>
</evidence>
<gene>
    <name evidence="9" type="primary">ybeY</name>
    <name evidence="10" type="ordered locus">Mahau_1094</name>
</gene>
<dbReference type="PANTHER" id="PTHR46986:SF1">
    <property type="entry name" value="ENDORIBONUCLEASE YBEY, CHLOROPLASTIC"/>
    <property type="match status" value="1"/>
</dbReference>
<proteinExistence type="inferred from homology"/>
<dbReference type="InterPro" id="IPR023091">
    <property type="entry name" value="MetalPrtase_cat_dom_sf_prd"/>
</dbReference>
<dbReference type="InterPro" id="IPR002036">
    <property type="entry name" value="YbeY"/>
</dbReference>
<name>F4A359_MAHA5</name>
<dbReference type="GO" id="GO:0008270">
    <property type="term" value="F:zinc ion binding"/>
    <property type="evidence" value="ECO:0007669"/>
    <property type="project" value="UniProtKB-UniRule"/>
</dbReference>
<dbReference type="HAMAP" id="MF_00009">
    <property type="entry name" value="Endoribonucl_YbeY"/>
    <property type="match status" value="1"/>
</dbReference>
<dbReference type="AlphaFoldDB" id="F4A359"/>
<comment type="subcellular location">
    <subcellularLocation>
        <location evidence="9">Cytoplasm</location>
    </subcellularLocation>
</comment>
<organism evidence="10 11">
    <name type="scientific">Mahella australiensis (strain DSM 15567 / CIP 107919 / 50-1 BON)</name>
    <dbReference type="NCBI Taxonomy" id="697281"/>
    <lineage>
        <taxon>Bacteria</taxon>
        <taxon>Bacillati</taxon>
        <taxon>Bacillota</taxon>
        <taxon>Clostridia</taxon>
        <taxon>Thermoanaerobacterales</taxon>
        <taxon>Thermoanaerobacterales Family IV. Incertae Sedis</taxon>
        <taxon>Mahella</taxon>
    </lineage>
</organism>